<gene>
    <name evidence="1" type="ORF">D9611_001703</name>
</gene>
<dbReference type="OrthoDB" id="2013972at2759"/>
<proteinExistence type="predicted"/>
<dbReference type="Gene3D" id="3.40.50.150">
    <property type="entry name" value="Vaccinia Virus protein VP39"/>
    <property type="match status" value="1"/>
</dbReference>
<evidence type="ECO:0008006" key="3">
    <source>
        <dbReference type="Google" id="ProtNLM"/>
    </source>
</evidence>
<dbReference type="CDD" id="cd02440">
    <property type="entry name" value="AdoMet_MTases"/>
    <property type="match status" value="1"/>
</dbReference>
<comment type="caution">
    <text evidence="1">The sequence shown here is derived from an EMBL/GenBank/DDBJ whole genome shotgun (WGS) entry which is preliminary data.</text>
</comment>
<dbReference type="SUPFAM" id="SSF53335">
    <property type="entry name" value="S-adenosyl-L-methionine-dependent methyltransferases"/>
    <property type="match status" value="1"/>
</dbReference>
<protein>
    <recommendedName>
        <fullName evidence="3">Methyltransferase domain-containing protein</fullName>
    </recommendedName>
</protein>
<evidence type="ECO:0000313" key="2">
    <source>
        <dbReference type="Proteomes" id="UP000541558"/>
    </source>
</evidence>
<reference evidence="1 2" key="1">
    <citation type="journal article" date="2020" name="ISME J.">
        <title>Uncovering the hidden diversity of litter-decomposition mechanisms in mushroom-forming fungi.</title>
        <authorList>
            <person name="Floudas D."/>
            <person name="Bentzer J."/>
            <person name="Ahren D."/>
            <person name="Johansson T."/>
            <person name="Persson P."/>
            <person name="Tunlid A."/>
        </authorList>
    </citation>
    <scope>NUCLEOTIDE SEQUENCE [LARGE SCALE GENOMIC DNA]</scope>
    <source>
        <strain evidence="1 2">CBS 175.51</strain>
    </source>
</reference>
<organism evidence="1 2">
    <name type="scientific">Ephemerocybe angulata</name>
    <dbReference type="NCBI Taxonomy" id="980116"/>
    <lineage>
        <taxon>Eukaryota</taxon>
        <taxon>Fungi</taxon>
        <taxon>Dikarya</taxon>
        <taxon>Basidiomycota</taxon>
        <taxon>Agaricomycotina</taxon>
        <taxon>Agaricomycetes</taxon>
        <taxon>Agaricomycetidae</taxon>
        <taxon>Agaricales</taxon>
        <taxon>Agaricineae</taxon>
        <taxon>Psathyrellaceae</taxon>
        <taxon>Ephemerocybe</taxon>
    </lineage>
</organism>
<dbReference type="InterPro" id="IPR029063">
    <property type="entry name" value="SAM-dependent_MTases_sf"/>
</dbReference>
<sequence length="306" mass="34549">MSVPLIPSNKTRDHFALKPVTQEVAIYDESLGETRNVGDSLAAEPLRTFRTFIDQWYLETEEGSELRTYSARLRSTLTEGPPNQLRNVLHIGCGTTEWIKAVAQDFPGCQALALDVTSNSEVEDDDFNEGLEHLYNSFDAVSIRLTMLRVRDYPRLVEHSCRALRQDGILEILEYDLHAYDRDHRIIPANTVDPLGTHPWWATLLAYIREAVDATKGNIKMVCSLESWAKNNQELGNVLAAQQWVPVVLGDHQEASADIDTCRVMNEHLLELRRPDTPQYARLTSICASKGPGANVTAQRIRNDHK</sequence>
<name>A0A8H5CJT0_9AGAR</name>
<dbReference type="Proteomes" id="UP000541558">
    <property type="component" value="Unassembled WGS sequence"/>
</dbReference>
<accession>A0A8H5CJT0</accession>
<dbReference type="Pfam" id="PF13489">
    <property type="entry name" value="Methyltransf_23"/>
    <property type="match status" value="1"/>
</dbReference>
<keyword evidence="2" id="KW-1185">Reference proteome</keyword>
<evidence type="ECO:0000313" key="1">
    <source>
        <dbReference type="EMBL" id="KAF5342113.1"/>
    </source>
</evidence>
<dbReference type="AlphaFoldDB" id="A0A8H5CJT0"/>
<dbReference type="EMBL" id="JAACJK010000001">
    <property type="protein sequence ID" value="KAF5342113.1"/>
    <property type="molecule type" value="Genomic_DNA"/>
</dbReference>